<keyword evidence="2" id="KW-1185">Reference proteome</keyword>
<dbReference type="Proteomes" id="UP001302126">
    <property type="component" value="Unassembled WGS sequence"/>
</dbReference>
<reference evidence="1" key="1">
    <citation type="journal article" date="2023" name="Mol. Phylogenet. Evol.">
        <title>Genome-scale phylogeny and comparative genomics of the fungal order Sordariales.</title>
        <authorList>
            <person name="Hensen N."/>
            <person name="Bonometti L."/>
            <person name="Westerberg I."/>
            <person name="Brannstrom I.O."/>
            <person name="Guillou S."/>
            <person name="Cros-Aarteil S."/>
            <person name="Calhoun S."/>
            <person name="Haridas S."/>
            <person name="Kuo A."/>
            <person name="Mondo S."/>
            <person name="Pangilinan J."/>
            <person name="Riley R."/>
            <person name="LaButti K."/>
            <person name="Andreopoulos B."/>
            <person name="Lipzen A."/>
            <person name="Chen C."/>
            <person name="Yan M."/>
            <person name="Daum C."/>
            <person name="Ng V."/>
            <person name="Clum A."/>
            <person name="Steindorff A."/>
            <person name="Ohm R.A."/>
            <person name="Martin F."/>
            <person name="Silar P."/>
            <person name="Natvig D.O."/>
            <person name="Lalanne C."/>
            <person name="Gautier V."/>
            <person name="Ament-Velasquez S.L."/>
            <person name="Kruys A."/>
            <person name="Hutchinson M.I."/>
            <person name="Powell A.J."/>
            <person name="Barry K."/>
            <person name="Miller A.N."/>
            <person name="Grigoriev I.V."/>
            <person name="Debuchy R."/>
            <person name="Gladieux P."/>
            <person name="Hiltunen Thoren M."/>
            <person name="Johannesson H."/>
        </authorList>
    </citation>
    <scope>NUCLEOTIDE SEQUENCE</scope>
    <source>
        <strain evidence="1">PSN309</strain>
    </source>
</reference>
<accession>A0AAN6X2T4</accession>
<protein>
    <submittedName>
        <fullName evidence="1">Uncharacterized protein</fullName>
    </submittedName>
</protein>
<name>A0AAN6X2T4_9PEZI</name>
<gene>
    <name evidence="1" type="ORF">QBC35DRAFT_488061</name>
</gene>
<dbReference type="AlphaFoldDB" id="A0AAN6X2T4"/>
<sequence>MTTSRALATSLSSLRQVSARAPSRTLLARQVRFVNTQGEELGGVQGSEPPSPKKNPVNWRAGTITAIGVGIAVTLMLRSKAKEGDVRKAAKPLTRD</sequence>
<proteinExistence type="predicted"/>
<evidence type="ECO:0000313" key="2">
    <source>
        <dbReference type="Proteomes" id="UP001302126"/>
    </source>
</evidence>
<dbReference type="EMBL" id="MU864361">
    <property type="protein sequence ID" value="KAK4191042.1"/>
    <property type="molecule type" value="Genomic_DNA"/>
</dbReference>
<reference evidence="1" key="2">
    <citation type="submission" date="2023-05" db="EMBL/GenBank/DDBJ databases">
        <authorList>
            <consortium name="Lawrence Berkeley National Laboratory"/>
            <person name="Steindorff A."/>
            <person name="Hensen N."/>
            <person name="Bonometti L."/>
            <person name="Westerberg I."/>
            <person name="Brannstrom I.O."/>
            <person name="Guillou S."/>
            <person name="Cros-Aarteil S."/>
            <person name="Calhoun S."/>
            <person name="Haridas S."/>
            <person name="Kuo A."/>
            <person name="Mondo S."/>
            <person name="Pangilinan J."/>
            <person name="Riley R."/>
            <person name="Labutti K."/>
            <person name="Andreopoulos B."/>
            <person name="Lipzen A."/>
            <person name="Chen C."/>
            <person name="Yanf M."/>
            <person name="Daum C."/>
            <person name="Ng V."/>
            <person name="Clum A."/>
            <person name="Ohm R."/>
            <person name="Martin F."/>
            <person name="Silar P."/>
            <person name="Natvig D."/>
            <person name="Lalanne C."/>
            <person name="Gautier V."/>
            <person name="Ament-Velasquez S.L."/>
            <person name="Kruys A."/>
            <person name="Hutchinson M.I."/>
            <person name="Powell A.J."/>
            <person name="Barry K."/>
            <person name="Miller A.N."/>
            <person name="Grigoriev I.V."/>
            <person name="Debuchy R."/>
            <person name="Gladieux P."/>
            <person name="Thoren M.H."/>
            <person name="Johannesson H."/>
        </authorList>
    </citation>
    <scope>NUCLEOTIDE SEQUENCE</scope>
    <source>
        <strain evidence="1">PSN309</strain>
    </source>
</reference>
<organism evidence="1 2">
    <name type="scientific">Podospora australis</name>
    <dbReference type="NCBI Taxonomy" id="1536484"/>
    <lineage>
        <taxon>Eukaryota</taxon>
        <taxon>Fungi</taxon>
        <taxon>Dikarya</taxon>
        <taxon>Ascomycota</taxon>
        <taxon>Pezizomycotina</taxon>
        <taxon>Sordariomycetes</taxon>
        <taxon>Sordariomycetidae</taxon>
        <taxon>Sordariales</taxon>
        <taxon>Podosporaceae</taxon>
        <taxon>Podospora</taxon>
    </lineage>
</organism>
<evidence type="ECO:0000313" key="1">
    <source>
        <dbReference type="EMBL" id="KAK4191042.1"/>
    </source>
</evidence>
<comment type="caution">
    <text evidence="1">The sequence shown here is derived from an EMBL/GenBank/DDBJ whole genome shotgun (WGS) entry which is preliminary data.</text>
</comment>